<evidence type="ECO:0000259" key="1">
    <source>
        <dbReference type="Pfam" id="PF05050"/>
    </source>
</evidence>
<dbReference type="InterPro" id="IPR006342">
    <property type="entry name" value="FkbM_mtfrase"/>
</dbReference>
<dbReference type="InterPro" id="IPR052514">
    <property type="entry name" value="SAM-dependent_MTase"/>
</dbReference>
<keyword evidence="3" id="KW-1185">Reference proteome</keyword>
<sequence>MQKAASQAAYQADLFLARLNESGIIYTSCARHHWLEKLAVLGQSSSGLATIIDIGCNRGYFTSTALNYWAPGFGNHNQLVFKEHNAGGQYGGGACGICNDCNHGPTQPLTHLQPQAEVDVHCFEPSQWHQKALTAMRAAVYGPVEAPKTDKGTAVRWHILPHAVSNATGTARFPTSCIHEECNFDLRNEAMSDVNVTSIDAYLKQARIRYVDVLKIDTEGFDPAVLAGAYNTLRRHLAEVLSFEYHAFWYRSGGTLRMCLDYLEELGYTCYYDAPLLYKLTGCWDPRYEIKKWSNIVCAVRGSEIEGEMNALTVLRQQRTAAHEAHER</sequence>
<reference evidence="2" key="1">
    <citation type="journal article" date="2020" name="bioRxiv">
        <title>Comparative genomics of Chlamydomonas.</title>
        <authorList>
            <person name="Craig R.J."/>
            <person name="Hasan A.R."/>
            <person name="Ness R.W."/>
            <person name="Keightley P.D."/>
        </authorList>
    </citation>
    <scope>NUCLEOTIDE SEQUENCE</scope>
    <source>
        <strain evidence="2">CCAP 11/173</strain>
    </source>
</reference>
<accession>A0A835SM80</accession>
<feature type="domain" description="Methyltransferase FkbM" evidence="1">
    <location>
        <begin position="187"/>
        <end position="269"/>
    </location>
</feature>
<dbReference type="PANTHER" id="PTHR34203:SF15">
    <property type="entry name" value="SLL1173 PROTEIN"/>
    <property type="match status" value="1"/>
</dbReference>
<protein>
    <recommendedName>
        <fullName evidence="1">Methyltransferase FkbM domain-containing protein</fullName>
    </recommendedName>
</protein>
<proteinExistence type="predicted"/>
<dbReference type="EMBL" id="JAEHOD010000084">
    <property type="protein sequence ID" value="KAG2429653.1"/>
    <property type="molecule type" value="Genomic_DNA"/>
</dbReference>
<dbReference type="Pfam" id="PF05050">
    <property type="entry name" value="Methyltransf_21"/>
    <property type="match status" value="1"/>
</dbReference>
<dbReference type="OrthoDB" id="530233at2759"/>
<dbReference type="SUPFAM" id="SSF53335">
    <property type="entry name" value="S-adenosyl-L-methionine-dependent methyltransferases"/>
    <property type="match status" value="1"/>
</dbReference>
<gene>
    <name evidence="2" type="ORF">HYH02_013992</name>
</gene>
<dbReference type="Proteomes" id="UP000613740">
    <property type="component" value="Unassembled WGS sequence"/>
</dbReference>
<evidence type="ECO:0000313" key="3">
    <source>
        <dbReference type="Proteomes" id="UP000613740"/>
    </source>
</evidence>
<dbReference type="Gene3D" id="3.40.50.150">
    <property type="entry name" value="Vaccinia Virus protein VP39"/>
    <property type="match status" value="1"/>
</dbReference>
<dbReference type="AlphaFoldDB" id="A0A835SM80"/>
<evidence type="ECO:0000313" key="2">
    <source>
        <dbReference type="EMBL" id="KAG2429653.1"/>
    </source>
</evidence>
<name>A0A835SM80_9CHLO</name>
<organism evidence="2 3">
    <name type="scientific">Chlamydomonas schloesseri</name>
    <dbReference type="NCBI Taxonomy" id="2026947"/>
    <lineage>
        <taxon>Eukaryota</taxon>
        <taxon>Viridiplantae</taxon>
        <taxon>Chlorophyta</taxon>
        <taxon>core chlorophytes</taxon>
        <taxon>Chlorophyceae</taxon>
        <taxon>CS clade</taxon>
        <taxon>Chlamydomonadales</taxon>
        <taxon>Chlamydomonadaceae</taxon>
        <taxon>Chlamydomonas</taxon>
    </lineage>
</organism>
<comment type="caution">
    <text evidence="2">The sequence shown here is derived from an EMBL/GenBank/DDBJ whole genome shotgun (WGS) entry which is preliminary data.</text>
</comment>
<dbReference type="InterPro" id="IPR029063">
    <property type="entry name" value="SAM-dependent_MTases_sf"/>
</dbReference>
<dbReference type="NCBIfam" id="TIGR01444">
    <property type="entry name" value="fkbM_fam"/>
    <property type="match status" value="1"/>
</dbReference>
<dbReference type="PANTHER" id="PTHR34203">
    <property type="entry name" value="METHYLTRANSFERASE, FKBM FAMILY PROTEIN"/>
    <property type="match status" value="1"/>
</dbReference>